<dbReference type="InterPro" id="IPR036388">
    <property type="entry name" value="WH-like_DNA-bd_sf"/>
</dbReference>
<dbReference type="PROSITE" id="PS50043">
    <property type="entry name" value="HTH_LUXR_2"/>
    <property type="match status" value="1"/>
</dbReference>
<dbReference type="EMBL" id="SDKM01000005">
    <property type="protein sequence ID" value="RYP87753.1"/>
    <property type="molecule type" value="Genomic_DNA"/>
</dbReference>
<dbReference type="GO" id="GO:0006355">
    <property type="term" value="P:regulation of DNA-templated transcription"/>
    <property type="evidence" value="ECO:0007669"/>
    <property type="project" value="InterPro"/>
</dbReference>
<feature type="domain" description="HTH luxR-type" evidence="2">
    <location>
        <begin position="686"/>
        <end position="751"/>
    </location>
</feature>
<evidence type="ECO:0000256" key="1">
    <source>
        <dbReference type="SAM" id="MobiDB-lite"/>
    </source>
</evidence>
<dbReference type="AlphaFoldDB" id="A0A4Q4ZHS6"/>
<dbReference type="Pfam" id="PF13401">
    <property type="entry name" value="AAA_22"/>
    <property type="match status" value="1"/>
</dbReference>
<reference evidence="3 4" key="1">
    <citation type="submission" date="2019-01" db="EMBL/GenBank/DDBJ databases">
        <title>Nocardioides guangzhouensis sp. nov., an actinobacterium isolated from soil.</title>
        <authorList>
            <person name="Fu Y."/>
            <person name="Cai Y."/>
            <person name="Lin Z."/>
            <person name="Chen P."/>
        </authorList>
    </citation>
    <scope>NUCLEOTIDE SEQUENCE [LARGE SCALE GENOMIC DNA]</scope>
    <source>
        <strain evidence="3 4">130</strain>
    </source>
</reference>
<evidence type="ECO:0000259" key="2">
    <source>
        <dbReference type="PROSITE" id="PS50043"/>
    </source>
</evidence>
<keyword evidence="4" id="KW-1185">Reference proteome</keyword>
<dbReference type="Proteomes" id="UP000295198">
    <property type="component" value="Unassembled WGS sequence"/>
</dbReference>
<feature type="region of interest" description="Disordered" evidence="1">
    <location>
        <begin position="1"/>
        <end position="34"/>
    </location>
</feature>
<dbReference type="SUPFAM" id="SSF48452">
    <property type="entry name" value="TPR-like"/>
    <property type="match status" value="1"/>
</dbReference>
<dbReference type="GO" id="GO:0003677">
    <property type="term" value="F:DNA binding"/>
    <property type="evidence" value="ECO:0007669"/>
    <property type="project" value="InterPro"/>
</dbReference>
<dbReference type="SUPFAM" id="SSF46894">
    <property type="entry name" value="C-terminal effector domain of the bipartite response regulators"/>
    <property type="match status" value="1"/>
</dbReference>
<dbReference type="SMART" id="SM00421">
    <property type="entry name" value="HTH_LUXR"/>
    <property type="match status" value="1"/>
</dbReference>
<dbReference type="RefSeq" id="WP_134714716.1">
    <property type="nucleotide sequence ID" value="NZ_SDKM01000005.1"/>
</dbReference>
<dbReference type="InterPro" id="IPR016032">
    <property type="entry name" value="Sig_transdc_resp-reg_C-effctor"/>
</dbReference>
<proteinExistence type="predicted"/>
<gene>
    <name evidence="3" type="ORF">EKO23_05020</name>
</gene>
<dbReference type="Gene3D" id="3.40.50.300">
    <property type="entry name" value="P-loop containing nucleotide triphosphate hydrolases"/>
    <property type="match status" value="1"/>
</dbReference>
<dbReference type="Gene3D" id="1.10.10.10">
    <property type="entry name" value="Winged helix-like DNA-binding domain superfamily/Winged helix DNA-binding domain"/>
    <property type="match status" value="1"/>
</dbReference>
<dbReference type="InterPro" id="IPR000792">
    <property type="entry name" value="Tscrpt_reg_LuxR_C"/>
</dbReference>
<accession>A0A4Q4ZHS6</accession>
<name>A0A4Q4ZHS6_9ACTN</name>
<dbReference type="SUPFAM" id="SSF52540">
    <property type="entry name" value="P-loop containing nucleoside triphosphate hydrolases"/>
    <property type="match status" value="1"/>
</dbReference>
<evidence type="ECO:0000313" key="3">
    <source>
        <dbReference type="EMBL" id="RYP87753.1"/>
    </source>
</evidence>
<dbReference type="InterPro" id="IPR027417">
    <property type="entry name" value="P-loop_NTPase"/>
</dbReference>
<dbReference type="InterPro" id="IPR049945">
    <property type="entry name" value="AAA_22"/>
</dbReference>
<organism evidence="3 4">
    <name type="scientific">Nocardioides guangzhouensis</name>
    <dbReference type="NCBI Taxonomy" id="2497878"/>
    <lineage>
        <taxon>Bacteria</taxon>
        <taxon>Bacillati</taxon>
        <taxon>Actinomycetota</taxon>
        <taxon>Actinomycetes</taxon>
        <taxon>Propionibacteriales</taxon>
        <taxon>Nocardioidaceae</taxon>
        <taxon>Nocardioides</taxon>
    </lineage>
</organism>
<dbReference type="GO" id="GO:0016887">
    <property type="term" value="F:ATP hydrolysis activity"/>
    <property type="evidence" value="ECO:0007669"/>
    <property type="project" value="InterPro"/>
</dbReference>
<dbReference type="InterPro" id="IPR059106">
    <property type="entry name" value="WHD_MalT"/>
</dbReference>
<dbReference type="Gene3D" id="1.25.40.10">
    <property type="entry name" value="Tetratricopeptide repeat domain"/>
    <property type="match status" value="1"/>
</dbReference>
<dbReference type="OrthoDB" id="134985at2"/>
<dbReference type="InterPro" id="IPR011990">
    <property type="entry name" value="TPR-like_helical_dom_sf"/>
</dbReference>
<evidence type="ECO:0000313" key="4">
    <source>
        <dbReference type="Proteomes" id="UP000295198"/>
    </source>
</evidence>
<protein>
    <submittedName>
        <fullName evidence="3">LuxR family transcriptional regulator</fullName>
    </submittedName>
</protein>
<dbReference type="Pfam" id="PF25873">
    <property type="entry name" value="WHD_MalT"/>
    <property type="match status" value="1"/>
</dbReference>
<sequence length="754" mass="80981">MPQETGVSGSTATRLDPHPPQQPAPVGERRLSVPQSRSGIVERCDLVAALLASTATVITAVAPPGYGKTTMLAQWAERLGDRACWVTCEDADNDPTTLWAAIVAALQRLAPPGWAGPELLAHTGVDLAAVPALVAAVSAIRGRVVLVLDQLEAVRSRESWAALAEFALRLPPGWQVAFGSREPLPLPVSRLRMQETVLEIGVDRLAMTSAEARELFAGAGLALTDAEADDLARRTEGWPAGLYLASLAMRAGVPAADLMVAGGDRLMRDYLRSELLDRVAASDREFLVQTSILDQLSGPLCDAVVGRTGSTRVLEQLEARNLLVVPLDRRGEWYRYHHLLRDLLQSELRNLDPDSVREAHLRAAAWHTANGRVGSAIRHAQLAEDADQVAGIVLTEMQPLWVSGRVETVRAWMDWLSRHPTSRYYTAIAAHAALIFALLGRSGDAERWGAAADTRLTDTVLPDGSTEAGTRAYLHAILARSGPAATRRDAFAALDGLSPVSPYRPTMHHTIALSYLLEGDLDRAEAGFAEAHDLAVAAGARPLVAMVLAERHLVARARGDLLAADQHLEAAVKIVESERLESFWTSALVLAAAARSSAARGEMPAARSHVRQAAHLRPLLTHMLPVVSVQALLELTQAYVDLVDPAGARAALQQAGEILLRRPGVGSLAADAQRLGARLGQITKSPPVGASSLTAAELRLLPLLPTHLSFPQMADQLALSRNTVKTQVASLYRKFGVSSRREAVERITQIGFSV</sequence>
<feature type="compositionally biased region" description="Polar residues" evidence="1">
    <location>
        <begin position="1"/>
        <end position="13"/>
    </location>
</feature>
<dbReference type="Pfam" id="PF00196">
    <property type="entry name" value="GerE"/>
    <property type="match status" value="1"/>
</dbReference>
<comment type="caution">
    <text evidence="3">The sequence shown here is derived from an EMBL/GenBank/DDBJ whole genome shotgun (WGS) entry which is preliminary data.</text>
</comment>